<keyword evidence="2" id="KW-1185">Reference proteome</keyword>
<dbReference type="RefSeq" id="WP_311658872.1">
    <property type="nucleotide sequence ID" value="NZ_JAVRHY010000007.1"/>
</dbReference>
<comment type="caution">
    <text evidence="1">The sequence shown here is derived from an EMBL/GenBank/DDBJ whole genome shotgun (WGS) entry which is preliminary data.</text>
</comment>
<accession>A0ABU3B8B1</accession>
<dbReference type="Proteomes" id="UP001259982">
    <property type="component" value="Unassembled WGS sequence"/>
</dbReference>
<reference evidence="1 2" key="1">
    <citation type="submission" date="2023-09" db="EMBL/GenBank/DDBJ databases">
        <authorList>
            <person name="Rey-Velasco X."/>
        </authorList>
    </citation>
    <scope>NUCLEOTIDE SEQUENCE [LARGE SCALE GENOMIC DNA]</scope>
    <source>
        <strain evidence="1 2">P385</strain>
    </source>
</reference>
<name>A0ABU3B8B1_9GAMM</name>
<dbReference type="EMBL" id="JAVRHY010000007">
    <property type="protein sequence ID" value="MDT0618696.1"/>
    <property type="molecule type" value="Genomic_DNA"/>
</dbReference>
<evidence type="ECO:0000313" key="1">
    <source>
        <dbReference type="EMBL" id="MDT0618696.1"/>
    </source>
</evidence>
<gene>
    <name evidence="1" type="ORF">RM531_09420</name>
</gene>
<protein>
    <recommendedName>
        <fullName evidence="3">MarR family transcriptional regulator</fullName>
    </recommendedName>
</protein>
<proteinExistence type="predicted"/>
<organism evidence="1 2">
    <name type="scientific">Spectribacter acetivorans</name>
    <dbReference type="NCBI Taxonomy" id="3075603"/>
    <lineage>
        <taxon>Bacteria</taxon>
        <taxon>Pseudomonadati</taxon>
        <taxon>Pseudomonadota</taxon>
        <taxon>Gammaproteobacteria</taxon>
        <taxon>Salinisphaerales</taxon>
        <taxon>Salinisphaeraceae</taxon>
        <taxon>Spectribacter</taxon>
    </lineage>
</organism>
<evidence type="ECO:0008006" key="3">
    <source>
        <dbReference type="Google" id="ProtNLM"/>
    </source>
</evidence>
<evidence type="ECO:0000313" key="2">
    <source>
        <dbReference type="Proteomes" id="UP001259982"/>
    </source>
</evidence>
<sequence>MQAKHLVLHGIAIKKHATVDEVAGITGLDRDAVQQIVDDAVAAGRVQQAGDKVMLAPAAQMALTGEYRKAFSGLREDDGFLAAYQDFEKINVDLKQVITEWQTMTVGGEQVPNDHSDSEYDDAVIDKLGDVHERVEGVLDRLAAKLPRLSIYKNKLLTALEKAEDGDTAWVSDARTESYHTVWFELHEDLLRITGNKRSE</sequence>